<reference evidence="3" key="1">
    <citation type="submission" date="2015-12" db="EMBL/GenBank/DDBJ databases">
        <authorList>
            <person name="Nair G.R."/>
            <person name="Kaur G."/>
            <person name="Mayilraj S."/>
        </authorList>
    </citation>
    <scope>NUCLEOTIDE SEQUENCE [LARGE SCALE GENOMIC DNA]</scope>
    <source>
        <strain evidence="3">CD08_4</strain>
    </source>
</reference>
<dbReference type="AlphaFoldDB" id="A0A0W8INJ7"/>
<dbReference type="InterPro" id="IPR049311">
    <property type="entry name" value="GIY_YIG_cat"/>
</dbReference>
<proteinExistence type="predicted"/>
<dbReference type="RefSeq" id="WP_058872950.1">
    <property type="nucleotide sequence ID" value="NZ_LQBK01000004.1"/>
</dbReference>
<name>A0A0W8INJ7_KOCRO</name>
<evidence type="ECO:0000313" key="3">
    <source>
        <dbReference type="Proteomes" id="UP000053512"/>
    </source>
</evidence>
<protein>
    <recommendedName>
        <fullName evidence="1">GIY-YIG catalytic domain-containing protein</fullName>
    </recommendedName>
</protein>
<comment type="caution">
    <text evidence="2">The sequence shown here is derived from an EMBL/GenBank/DDBJ whole genome shotgun (WGS) entry which is preliminary data.</text>
</comment>
<sequence>MSTQLPEPGLAGLPLSTPLEAEVYRSRGVYAWWLDTARSPSPEAAGLRLPEVPRLRHASGRAELLYVGRARRDLHKRITGQHLRRTRSSALRRTLLAVLLPGDPSWRAGAAVDGRGRVVLDAEHEQRLTAWMQEHLLLGWARCETKDEVDALEQRWIAVHQPVLNTEATRHGPELTELKRVFREGLPVRT</sequence>
<dbReference type="Pfam" id="PF20815">
    <property type="entry name" value="GIY_YIG_2"/>
    <property type="match status" value="1"/>
</dbReference>
<dbReference type="EMBL" id="LQBK01000004">
    <property type="protein sequence ID" value="KUG61534.1"/>
    <property type="molecule type" value="Genomic_DNA"/>
</dbReference>
<evidence type="ECO:0000313" key="2">
    <source>
        <dbReference type="EMBL" id="KUG61534.1"/>
    </source>
</evidence>
<dbReference type="Proteomes" id="UP000053512">
    <property type="component" value="Unassembled WGS sequence"/>
</dbReference>
<organism evidence="2 3">
    <name type="scientific">Kocuria rosea subsp. polaris</name>
    <dbReference type="NCBI Taxonomy" id="136273"/>
    <lineage>
        <taxon>Bacteria</taxon>
        <taxon>Bacillati</taxon>
        <taxon>Actinomycetota</taxon>
        <taxon>Actinomycetes</taxon>
        <taxon>Micrococcales</taxon>
        <taxon>Micrococcaceae</taxon>
        <taxon>Kocuria</taxon>
    </lineage>
</organism>
<accession>A0A0W8INJ7</accession>
<feature type="domain" description="GIY-YIG catalytic" evidence="1">
    <location>
        <begin position="28"/>
        <end position="171"/>
    </location>
</feature>
<evidence type="ECO:0000259" key="1">
    <source>
        <dbReference type="Pfam" id="PF20815"/>
    </source>
</evidence>
<gene>
    <name evidence="2" type="ORF">AVL61_00995</name>
</gene>
<dbReference type="OrthoDB" id="7593365at2"/>